<dbReference type="AlphaFoldDB" id="A0AAW3UNX9"/>
<accession>A0AAW3UNX9</accession>
<organism evidence="1 2">
    <name type="scientific">Paraburkholderia fungorum</name>
    <dbReference type="NCBI Taxonomy" id="134537"/>
    <lineage>
        <taxon>Bacteria</taxon>
        <taxon>Pseudomonadati</taxon>
        <taxon>Pseudomonadota</taxon>
        <taxon>Betaproteobacteria</taxon>
        <taxon>Burkholderiales</taxon>
        <taxon>Burkholderiaceae</taxon>
        <taxon>Paraburkholderia</taxon>
    </lineage>
</organism>
<dbReference type="RefSeq" id="WP_311732917.1">
    <property type="nucleotide sequence ID" value="NZ_JACIII010000002.1"/>
</dbReference>
<gene>
    <name evidence="1" type="ORF">GGD69_000739</name>
</gene>
<evidence type="ECO:0000313" key="1">
    <source>
        <dbReference type="EMBL" id="MBB6199893.1"/>
    </source>
</evidence>
<dbReference type="EMBL" id="JACIIK010000002">
    <property type="protein sequence ID" value="MBB6199893.1"/>
    <property type="molecule type" value="Genomic_DNA"/>
</dbReference>
<protein>
    <recommendedName>
        <fullName evidence="3">Aspartate-semialdehyde dehydrogenase</fullName>
    </recommendedName>
</protein>
<evidence type="ECO:0000313" key="2">
    <source>
        <dbReference type="Proteomes" id="UP000518681"/>
    </source>
</evidence>
<dbReference type="SUPFAM" id="SSF48239">
    <property type="entry name" value="Terpenoid cyclases/Protein prenyltransferases"/>
    <property type="match status" value="1"/>
</dbReference>
<comment type="caution">
    <text evidence="1">The sequence shown here is derived from an EMBL/GenBank/DDBJ whole genome shotgun (WGS) entry which is preliminary data.</text>
</comment>
<evidence type="ECO:0008006" key="3">
    <source>
        <dbReference type="Google" id="ProtNLM"/>
    </source>
</evidence>
<sequence>MSILTRSIIEATTVAEELLSQSREADFCGYDPFDGLNSETFERLGVGRFPLARIAWLQLHKRSPVNVRRIVGVPKRRNPKGIALFILGLIERQHYLDSDGELSEAVALGDWLLGERVDRGVWKHSAWGYHFDWAARAFHVPRGKPNAITTCYVARALYGLGQATGIRRFTDAAIDAGFFLDDLYVRASDVKYYAYIPGESAFVHNASLWSAALVAETAVRKSDERLREHALSVARQSASMQRADGAWVYGTRSHHAFIDGFHTGYNLEALDSLQRTLEIREFDETIERGMDYYRRHFFLVDGTVKYFHDCVWPLDTHSVAQAVVTLVKVGSSEADLVLATDVLSRAYSSLYLPEGKRFVYQKGRWLTNRINYLRWTQAWAFYALSLYGARASGQLGK</sequence>
<reference evidence="1 2" key="1">
    <citation type="submission" date="2020-08" db="EMBL/GenBank/DDBJ databases">
        <title>Genomic Encyclopedia of Type Strains, Phase IV (KMG-V): Genome sequencing to study the core and pangenomes of soil and plant-associated prokaryotes.</title>
        <authorList>
            <person name="Whitman W."/>
        </authorList>
    </citation>
    <scope>NUCLEOTIDE SEQUENCE [LARGE SCALE GENOMIC DNA]</scope>
    <source>
        <strain evidence="1 2">SEMIA 4013</strain>
    </source>
</reference>
<dbReference type="Proteomes" id="UP000518681">
    <property type="component" value="Unassembled WGS sequence"/>
</dbReference>
<proteinExistence type="predicted"/>
<dbReference type="InterPro" id="IPR008930">
    <property type="entry name" value="Terpenoid_cyclase/PrenylTrfase"/>
</dbReference>
<name>A0AAW3UNX9_9BURK</name>